<comment type="similarity">
    <text evidence="1">Belongs to the Nth/MutY family.</text>
</comment>
<dbReference type="InterPro" id="IPR011257">
    <property type="entry name" value="DNA_glycosylase"/>
</dbReference>
<dbReference type="STRING" id="1618570.UT08_C0006G0016"/>
<evidence type="ECO:0000256" key="1">
    <source>
        <dbReference type="ARBA" id="ARBA00008343"/>
    </source>
</evidence>
<dbReference type="GO" id="GO:0003906">
    <property type="term" value="F:DNA-(apurinic or apyrimidinic site) endonuclease activity"/>
    <property type="evidence" value="ECO:0007669"/>
    <property type="project" value="TreeGrafter"/>
</dbReference>
<dbReference type="GO" id="GO:0016829">
    <property type="term" value="F:lyase activity"/>
    <property type="evidence" value="ECO:0007669"/>
    <property type="project" value="UniProtKB-KW"/>
</dbReference>
<keyword evidence="3" id="KW-0378">Hydrolase</keyword>
<dbReference type="GO" id="GO:0000703">
    <property type="term" value="F:oxidized pyrimidine nucleobase lesion DNA N-glycosylase activity"/>
    <property type="evidence" value="ECO:0007669"/>
    <property type="project" value="TreeGrafter"/>
</dbReference>
<gene>
    <name evidence="8" type="ORF">UT08_C0006G0016</name>
</gene>
<evidence type="ECO:0000256" key="6">
    <source>
        <dbReference type="ARBA" id="ARBA00023295"/>
    </source>
</evidence>
<dbReference type="SUPFAM" id="SSF48150">
    <property type="entry name" value="DNA-glycosylase"/>
    <property type="match status" value="1"/>
</dbReference>
<reference evidence="8 9" key="1">
    <citation type="journal article" date="2015" name="Nature">
        <title>rRNA introns, odd ribosomes, and small enigmatic genomes across a large radiation of phyla.</title>
        <authorList>
            <person name="Brown C.T."/>
            <person name="Hug L.A."/>
            <person name="Thomas B.C."/>
            <person name="Sharon I."/>
            <person name="Castelle C.J."/>
            <person name="Singh A."/>
            <person name="Wilkins M.J."/>
            <person name="Williams K.H."/>
            <person name="Banfield J.F."/>
        </authorList>
    </citation>
    <scope>NUCLEOTIDE SEQUENCE [LARGE SCALE GENOMIC DNA]</scope>
</reference>
<dbReference type="GO" id="GO:0006285">
    <property type="term" value="P:base-excision repair, AP site formation"/>
    <property type="evidence" value="ECO:0007669"/>
    <property type="project" value="TreeGrafter"/>
</dbReference>
<name>A0A0G0L0G4_9BACT</name>
<dbReference type="InterPro" id="IPR003265">
    <property type="entry name" value="HhH-GPD_domain"/>
</dbReference>
<dbReference type="Pfam" id="PF00730">
    <property type="entry name" value="HhH-GPD"/>
    <property type="match status" value="1"/>
</dbReference>
<dbReference type="Proteomes" id="UP000034081">
    <property type="component" value="Unassembled WGS sequence"/>
</dbReference>
<keyword evidence="4" id="KW-0234">DNA repair</keyword>
<evidence type="ECO:0000256" key="5">
    <source>
        <dbReference type="ARBA" id="ARBA00023239"/>
    </source>
</evidence>
<dbReference type="CDD" id="cd00056">
    <property type="entry name" value="ENDO3c"/>
    <property type="match status" value="1"/>
</dbReference>
<dbReference type="PANTHER" id="PTHR43286">
    <property type="entry name" value="ENDONUCLEASE III-LIKE PROTEIN 1"/>
    <property type="match status" value="1"/>
</dbReference>
<evidence type="ECO:0000256" key="2">
    <source>
        <dbReference type="ARBA" id="ARBA00022763"/>
    </source>
</evidence>
<dbReference type="EMBL" id="LBVL01000006">
    <property type="protein sequence ID" value="KKQ85433.1"/>
    <property type="molecule type" value="Genomic_DNA"/>
</dbReference>
<dbReference type="Gene3D" id="1.10.340.30">
    <property type="entry name" value="Hypothetical protein, domain 2"/>
    <property type="match status" value="1"/>
</dbReference>
<evidence type="ECO:0000313" key="8">
    <source>
        <dbReference type="EMBL" id="KKQ85433.1"/>
    </source>
</evidence>
<keyword evidence="5 8" id="KW-0456">Lyase</keyword>
<dbReference type="PATRIC" id="fig|1618570.3.peg.670"/>
<dbReference type="FunFam" id="1.10.340.30:FF:000001">
    <property type="entry name" value="Endonuclease III"/>
    <property type="match status" value="1"/>
</dbReference>
<evidence type="ECO:0000259" key="7">
    <source>
        <dbReference type="SMART" id="SM00478"/>
    </source>
</evidence>
<dbReference type="PANTHER" id="PTHR43286:SF1">
    <property type="entry name" value="ENDONUCLEASE III-LIKE PROTEIN 1"/>
    <property type="match status" value="1"/>
</dbReference>
<dbReference type="Gene3D" id="1.10.1670.10">
    <property type="entry name" value="Helix-hairpin-Helix base-excision DNA repair enzymes (C-terminal)"/>
    <property type="match status" value="1"/>
</dbReference>
<evidence type="ECO:0000256" key="4">
    <source>
        <dbReference type="ARBA" id="ARBA00023204"/>
    </source>
</evidence>
<evidence type="ECO:0000256" key="3">
    <source>
        <dbReference type="ARBA" id="ARBA00022801"/>
    </source>
</evidence>
<evidence type="ECO:0000313" key="9">
    <source>
        <dbReference type="Proteomes" id="UP000034081"/>
    </source>
</evidence>
<dbReference type="InterPro" id="IPR023170">
    <property type="entry name" value="HhH_base_excis_C"/>
</dbReference>
<keyword evidence="6" id="KW-0326">Glycosidase</keyword>
<comment type="caution">
    <text evidence="8">The sequence shown here is derived from an EMBL/GenBank/DDBJ whole genome shotgun (WGS) entry which is preliminary data.</text>
</comment>
<organism evidence="8 9">
    <name type="scientific">Candidatus Woesebacteria bacterium GW2011_GWB1_38_8</name>
    <dbReference type="NCBI Taxonomy" id="1618570"/>
    <lineage>
        <taxon>Bacteria</taxon>
        <taxon>Candidatus Woeseibacteriota</taxon>
    </lineage>
</organism>
<dbReference type="AlphaFoldDB" id="A0A0G0L0G4"/>
<sequence>MKYDFDPKDRYSEVFFIFRKNYCLVPLEVFGKNPYKTLISTLLSSRTKDETTLLASKRLFNKAPNIKKLNLLEVSEIRNLIYPVSFYKTKAKHLKKLAEIITKDYKSKIPRARNDLIHLTGVGRKTANLVLNRAFNIPAIAVDTHVHKISNLLGWVKTKTPEQTEKELVKVVPKKYWSDMNRLFVSIGRQFNTKKKLEKFLKKEKLIKIKMP</sequence>
<feature type="domain" description="HhH-GPD" evidence="7">
    <location>
        <begin position="43"/>
        <end position="190"/>
    </location>
</feature>
<accession>A0A0G0L0G4</accession>
<keyword evidence="2" id="KW-0227">DNA damage</keyword>
<dbReference type="SMART" id="SM00478">
    <property type="entry name" value="ENDO3c"/>
    <property type="match status" value="1"/>
</dbReference>
<dbReference type="GO" id="GO:0006289">
    <property type="term" value="P:nucleotide-excision repair"/>
    <property type="evidence" value="ECO:0007669"/>
    <property type="project" value="TreeGrafter"/>
</dbReference>
<proteinExistence type="inferred from homology"/>
<protein>
    <submittedName>
        <fullName evidence="8">DNA-(Apurinic or apyrimidinic site) lyase</fullName>
    </submittedName>
</protein>